<dbReference type="Proteomes" id="UP000516148">
    <property type="component" value="Chromosome"/>
</dbReference>
<sequence>MTTRRDILIGGSALLATGLVGMPARAAPSRWGESDYAKAMVIDAQGSTGGGQRMTPEVIAAIRAAGMTALSMTVGRTGSGPGQFHDSVAEVARVTQMCLDHPELLILVRTAADLATAKRSGRLGMICNFQDSSPLEGDLAHVALFRGMGVRMIQLTYNKRNLAGDGAIEAANAGLSDYGRQLIAEIEAQKLLLDLSHGGARTIAEGVAAATRPMTISHSGCRALADLPRNVDDATLRGVAAKGGVIGLYLMPFLRASGQPHAEDLLRHIEHAIQICGEDHVGIGTDGSITATPVNAAAYDAQRQFYEGRKARGIAAPGEAPDVLNIVPEYSTPRRFFDIGRDLAARGHPPRRIDKILGGNFARLFGETWPAN</sequence>
<dbReference type="Pfam" id="PF01244">
    <property type="entry name" value="Peptidase_M19"/>
    <property type="match status" value="1"/>
</dbReference>
<name>A0A7H0LFS2_9SPHN</name>
<dbReference type="InterPro" id="IPR008257">
    <property type="entry name" value="Pept_M19"/>
</dbReference>
<dbReference type="KEGG" id="spap:H3Z74_17490"/>
<dbReference type="GO" id="GO:0070573">
    <property type="term" value="F:metallodipeptidase activity"/>
    <property type="evidence" value="ECO:0007669"/>
    <property type="project" value="InterPro"/>
</dbReference>
<evidence type="ECO:0000313" key="2">
    <source>
        <dbReference type="Proteomes" id="UP000516148"/>
    </source>
</evidence>
<dbReference type="RefSeq" id="WP_187760853.1">
    <property type="nucleotide sequence ID" value="NZ_CP061038.1"/>
</dbReference>
<dbReference type="PANTHER" id="PTHR10443">
    <property type="entry name" value="MICROSOMAL DIPEPTIDASE"/>
    <property type="match status" value="1"/>
</dbReference>
<dbReference type="SUPFAM" id="SSF51556">
    <property type="entry name" value="Metallo-dependent hydrolases"/>
    <property type="match status" value="1"/>
</dbReference>
<dbReference type="PROSITE" id="PS51365">
    <property type="entry name" value="RENAL_DIPEPTIDASE_2"/>
    <property type="match status" value="1"/>
</dbReference>
<dbReference type="AlphaFoldDB" id="A0A7H0LFS2"/>
<dbReference type="PROSITE" id="PS51318">
    <property type="entry name" value="TAT"/>
    <property type="match status" value="1"/>
</dbReference>
<dbReference type="GO" id="GO:0006508">
    <property type="term" value="P:proteolysis"/>
    <property type="evidence" value="ECO:0007669"/>
    <property type="project" value="InterPro"/>
</dbReference>
<protein>
    <submittedName>
        <fullName evidence="1">Membrane dipeptidase</fullName>
    </submittedName>
</protein>
<dbReference type="Gene3D" id="3.20.20.140">
    <property type="entry name" value="Metal-dependent hydrolases"/>
    <property type="match status" value="1"/>
</dbReference>
<organism evidence="1 2">
    <name type="scientific">Sphingomonas alpina</name>
    <dbReference type="NCBI Taxonomy" id="653931"/>
    <lineage>
        <taxon>Bacteria</taxon>
        <taxon>Pseudomonadati</taxon>
        <taxon>Pseudomonadota</taxon>
        <taxon>Alphaproteobacteria</taxon>
        <taxon>Sphingomonadales</taxon>
        <taxon>Sphingomonadaceae</taxon>
        <taxon>Sphingomonas</taxon>
    </lineage>
</organism>
<dbReference type="PANTHER" id="PTHR10443:SF12">
    <property type="entry name" value="DIPEPTIDASE"/>
    <property type="match status" value="1"/>
</dbReference>
<evidence type="ECO:0000313" key="1">
    <source>
        <dbReference type="EMBL" id="QNQ08525.1"/>
    </source>
</evidence>
<dbReference type="InterPro" id="IPR032466">
    <property type="entry name" value="Metal_Hydrolase"/>
</dbReference>
<keyword evidence="2" id="KW-1185">Reference proteome</keyword>
<accession>A0A7H0LFS2</accession>
<reference evidence="1 2" key="1">
    <citation type="submission" date="2020-09" db="EMBL/GenBank/DDBJ databases">
        <title>Sphingomonas sp., a new species isolated from pork steak.</title>
        <authorList>
            <person name="Heidler von Heilborn D."/>
        </authorList>
    </citation>
    <scope>NUCLEOTIDE SEQUENCE [LARGE SCALE GENOMIC DNA]</scope>
    <source>
        <strain evidence="2">S8-3T</strain>
    </source>
</reference>
<dbReference type="EMBL" id="CP061038">
    <property type="protein sequence ID" value="QNQ08525.1"/>
    <property type="molecule type" value="Genomic_DNA"/>
</dbReference>
<dbReference type="InterPro" id="IPR006311">
    <property type="entry name" value="TAT_signal"/>
</dbReference>
<proteinExistence type="predicted"/>
<gene>
    <name evidence="1" type="ORF">H3Z74_17490</name>
</gene>